<accession>A0ABT7KB08</accession>
<keyword evidence="2" id="KW-1185">Reference proteome</keyword>
<comment type="caution">
    <text evidence="1">The sequence shown here is derived from an EMBL/GenBank/DDBJ whole genome shotgun (WGS) entry which is preliminary data.</text>
</comment>
<evidence type="ECO:0008006" key="3">
    <source>
        <dbReference type="Google" id="ProtNLM"/>
    </source>
</evidence>
<protein>
    <recommendedName>
        <fullName evidence="3">ATP-binding protein</fullName>
    </recommendedName>
</protein>
<reference evidence="1" key="1">
    <citation type="submission" date="2023-06" db="EMBL/GenBank/DDBJ databases">
        <title>Phylogenetic Diversity of Rhizobium strains.</title>
        <authorList>
            <person name="Moura F.T."/>
            <person name="Helene L.C.F."/>
            <person name="Hungria M."/>
        </authorList>
    </citation>
    <scope>NUCLEOTIDE SEQUENCE</scope>
    <source>
        <strain evidence="1">CCGE524</strain>
    </source>
</reference>
<dbReference type="Proteomes" id="UP001172630">
    <property type="component" value="Unassembled WGS sequence"/>
</dbReference>
<dbReference type="EMBL" id="JARFYN010000005">
    <property type="protein sequence ID" value="MDL2405200.1"/>
    <property type="molecule type" value="Genomic_DNA"/>
</dbReference>
<evidence type="ECO:0000313" key="2">
    <source>
        <dbReference type="Proteomes" id="UP001172630"/>
    </source>
</evidence>
<proteinExistence type="predicted"/>
<evidence type="ECO:0000313" key="1">
    <source>
        <dbReference type="EMBL" id="MDL2405200.1"/>
    </source>
</evidence>
<organism evidence="1 2">
    <name type="scientific">Rhizobium calliandrae</name>
    <dbReference type="NCBI Taxonomy" id="1312182"/>
    <lineage>
        <taxon>Bacteria</taxon>
        <taxon>Pseudomonadati</taxon>
        <taxon>Pseudomonadota</taxon>
        <taxon>Alphaproteobacteria</taxon>
        <taxon>Hyphomicrobiales</taxon>
        <taxon>Rhizobiaceae</taxon>
        <taxon>Rhizobium/Agrobacterium group</taxon>
        <taxon>Rhizobium</taxon>
    </lineage>
</organism>
<name>A0ABT7KB08_9HYPH</name>
<sequence>MPNPDINFRNIRNHRNSQNDGFEELTRQLVLAEPPEGASEIEHRGPGADGGVELLARFPDARVWGWQSKYFPDGFGSSEVGQLKKSFKSALSNYPKLEKYYVAIPRNLSGHAEGENETQTKNWQGFKTWCKDLAAAENRTVEIVLWDDTYFVSRLQRGDPAHAGMRLYWFDQAVLDQKWFERQLEKSLGYIGKRYREVDHVDVKIGNSLKILERHPEVSERLKSVSTGLRSSIEMLMKSIRLLPADDGHIGDFNATSAALSEISQSLEQADLSALRQGQVTDLLKRLRSLDRDPSVDFVLNHARFMTREDPTKPEGEREVYVYGGDVRKLLGDLRGRINGCASVFSVSEVELFHTPFLLVGGEAGIGKSHLIAREVQRHVQGGFPAIFVPGRTLDNGDKPESEILEYLDLKDLRFDVFLGAVNAAAKASGCPALLALDGINESFNAAGWNAGLAALLPQLKAFDCIGFCVTVRSAYKDLCVRSDLELVQISHTGFAGNLGEAAREYLDRHKIERPSAPIFELRDILYNPLFLTTAVDFLQSTNKTAFPRGLDSIGELIVFWLDAIEINLTTKGYQRIERGDGKLIEVAWRLAAVMAEQESEYVEFNVANKICEEVTDLAPPAKSADRLLTRLIDEGMLLDAPYFTRGAGEKRVSFAFQKFSDYFVADAITRATGSPQKLAAAIKSGGKYHYLFDEGRQWQFTGPRVALFALTPLRFGKELPNLEPDLDEFLFMGIDDLVSSLRWRQGNEITSETQALIEALRNDLEDGTSSLADDVWFDLLLRLATDPYCRLNARYLKRTLATMKLGERDATWSVYLVNKTETYDDDWSIVQDLINWAWIAPAANLSPEKIHLVATTLGLMTSTMDREVRDSATKALSSLLIHYPAEIPTVIEEFRDWDDPYVRERVLAAAMAGVLNCVDPSIVRSAAVAADRMVFAKVPVERHAWVRRYASLIVGHALNRGISLEDGAVERSKPPYASDPISKWPSLEDLVSIHDQAREIFGSVAGYLSEPRGSEPPTMVGDFGRYTMSGIDSSFSAEPRGTVPPLSREAEIELFWRDAEEFTARAGTLRNKLESVLALQAETSMSKLIAGLSDAEDAVGSLIESVAAEKVDQVESEEEERRLQDTYDGLVATLVSILSPELRERFSELDPLVSRRDSQIEKFSILKARYWVVQRTVDLGWNSNIHGDIERNALRASYGRGSHQVERIGKKYQHIAHQELIGYLADYHWYVDWYEPPTVLEHMEDFEKPDIDPTFLAGDFSRLATSFFPDGITFPVLNFTPSSPRENVDWTKSLIDIPDVVPFLVQTDASGQEWYLQRSFVRNAKYMDNLHSTAPFRNAQYGVELVLFRQEDLAKLIQLNTKVLGGDDGDVFESGRDNKSFFGQRSYEHATEAHEFPLHSRIGGLKFARFAESYTPKFGEYDFSGTSSETDFAVPSIALVASGELKPADAWSTFFVSADGRPAFAHAKSLSSDGATVVRADVLEKFAKDRGFHPVWIVWVEKDGGKGGRPYMDNEAVFARHDFIGFYFNEVGEWRGELFGFRSPDGAITEET</sequence>
<gene>
    <name evidence="1" type="ORF">PY650_05940</name>
</gene>
<dbReference type="RefSeq" id="WP_285878107.1">
    <property type="nucleotide sequence ID" value="NZ_JARFYN010000005.1"/>
</dbReference>